<reference evidence="1 2" key="1">
    <citation type="journal article" date="2012" name="BMC Genomics">
        <title>Genomic basis of broad host range and environmental adaptability of Rhizobium tropici CIAT 899 and Rhizobium sp. PRF 81 which are used in inoculants for common bean (Phaseolus vulgaris L.).</title>
        <authorList>
            <person name="Ormeno-Orrillo E."/>
            <person name="Menna P."/>
            <person name="Almeida L.G."/>
            <person name="Ollero F.J."/>
            <person name="Nicolas M.F."/>
            <person name="Pains Rodrigues E."/>
            <person name="Shigueyoshi Nakatani A."/>
            <person name="Silva Batista J.S."/>
            <person name="Oliveira Chueire L.M."/>
            <person name="Souza R.C."/>
            <person name="Ribeiro Vasconcelos A.T."/>
            <person name="Megias M."/>
            <person name="Hungria M."/>
            <person name="Martinez-Romero E."/>
        </authorList>
    </citation>
    <scope>NUCLEOTIDE SEQUENCE [LARGE SCALE GENOMIC DNA]</scope>
    <source>
        <strain evidence="1 2">PRF 81</strain>
    </source>
</reference>
<evidence type="ECO:0000313" key="1">
    <source>
        <dbReference type="EMBL" id="ENN86334.1"/>
    </source>
</evidence>
<dbReference type="Proteomes" id="UP000012429">
    <property type="component" value="Unassembled WGS sequence"/>
</dbReference>
<dbReference type="AlphaFoldDB" id="N6U0Z0"/>
<comment type="caution">
    <text evidence="1">The sequence shown here is derived from an EMBL/GenBank/DDBJ whole genome shotgun (WGS) entry which is preliminary data.</text>
</comment>
<accession>N6U0Z0</accession>
<proteinExistence type="predicted"/>
<keyword evidence="2" id="KW-1185">Reference proteome</keyword>
<dbReference type="STRING" id="363754.RHSP_20548"/>
<protein>
    <submittedName>
        <fullName evidence="1">Uncharacterized protein</fullName>
    </submittedName>
</protein>
<gene>
    <name evidence="1" type="ORF">RHSP_20548</name>
</gene>
<dbReference type="EMBL" id="AQHN01000070">
    <property type="protein sequence ID" value="ENN86334.1"/>
    <property type="molecule type" value="Genomic_DNA"/>
</dbReference>
<organism evidence="1 2">
    <name type="scientific">Rhizobium freirei PRF 81</name>
    <dbReference type="NCBI Taxonomy" id="363754"/>
    <lineage>
        <taxon>Bacteria</taxon>
        <taxon>Pseudomonadati</taxon>
        <taxon>Pseudomonadota</taxon>
        <taxon>Alphaproteobacteria</taxon>
        <taxon>Hyphomicrobiales</taxon>
        <taxon>Rhizobiaceae</taxon>
        <taxon>Rhizobium/Agrobacterium group</taxon>
        <taxon>Rhizobium</taxon>
    </lineage>
</organism>
<name>N6U0Z0_9HYPH</name>
<sequence>MEDGDVHEFAQPLLDDETVGRLDILEIDAAEGRAEITHAIDEFVDILRVDLKVDGIDIGEALEENRFAFHDRLRSQSPKIAEAENGRAVRDDGDHVAARRIVVGRGRIGGDRFHGNGHTGRIGKGEIALCRHRLGRIDLKLAGPAQLVEVQRFLIRDPRPRTRLALAVSHCSSKPPVGDRSLLPDSCCLL</sequence>
<evidence type="ECO:0000313" key="2">
    <source>
        <dbReference type="Proteomes" id="UP000012429"/>
    </source>
</evidence>